<evidence type="ECO:0000313" key="12">
    <source>
        <dbReference type="EMBL" id="CAL4986977.1"/>
    </source>
</evidence>
<evidence type="ECO:0000256" key="7">
    <source>
        <dbReference type="SAM" id="MobiDB-lite"/>
    </source>
</evidence>
<evidence type="ECO:0000259" key="8">
    <source>
        <dbReference type="Pfam" id="PF18052"/>
    </source>
</evidence>
<dbReference type="InterPro" id="IPR036388">
    <property type="entry name" value="WH-like_DNA-bd_sf"/>
</dbReference>
<dbReference type="Gene3D" id="1.10.10.10">
    <property type="entry name" value="Winged helix-like DNA-binding domain superfamily/Winged helix DNA-binding domain"/>
    <property type="match status" value="1"/>
</dbReference>
<sequence>MAEAIARPLLGKLQELALNEAKAIVKVKDDIRRLQDRLLWLQAFLLEADPIRRVDGSMLTGVLVTQTRAVALDSEDAIDRYLELYDNIPYRRVWWRRVLKHMERLAQQFLVRHCLSRELTILNERIEQILHSREKYKLGDLRSSGSEGSDLEPQSRWTLPALHVPPYPNTQTERFEGRFCDLKGDTSTLKRHLLNKQSFVVFVCGDISGVGKTALMRSARDKDGKIKKLFAVYWIDLPPGTTSDIIRSSIEKCVGVGDGGTDNHSCSAGRLVVIDCNNMSITCQSVKNWWPSAKEGDKIVLITNRVPPALLSERFEKRGKERCNMKMKLSCLQKNDVWKLFYYKLTGVIIENNEKKGSSQEGMGERVLIQNWRKRRKGVFGLRKCTRSPMQISKSSKETRLQRILLLSFNALPNDLKSCFLYFAGFLPEMKICTQELVRLWVAEGFLSSKDGKSMEIVGHGYLMELIARGLVQVVTRDDSGFVEFVAIASYVHSFLSVEARESSFLDVQFLNRAPDAATVRRLSIPDNQTESSAFNRKYPKLRSLISMEKDNNYMVAASPPGGRMEHVTLPPSSINKDQKKDGAGAATPDSRIQQPRHDREILKVLAGSPYLRVISLQGHNVGIKTLTSASNKVHLRYLRVTKSENLTTVPESIGNLQRLQTLDLRGTYIRQLPDEFWKIETLRHVLGDSIRFPGPTSDSNVRNLQTLETMGPTDPSDDKIMSKMLNLGALAVAGLHVSHDIFIALSKLINLRRLRLEAANINVGSMGLGHHNLQIMELTGNLKIPEDFNFMKISSFFSLSLLKLKNTSVKQDFINGIGHLPNLTHLLLLENSCDLKELEIPQGSFKYLSVLKISGLDKLEKIVANSDMRETFTYCGKVKVVGNYASQFQTPECTCSGEQL</sequence>
<dbReference type="FunFam" id="1.10.10.10:FF:000322">
    <property type="entry name" value="Probable disease resistance protein At1g63360"/>
    <property type="match status" value="1"/>
</dbReference>
<dbReference type="Proteomes" id="UP001497457">
    <property type="component" value="Chromosome 23rd"/>
</dbReference>
<comment type="similarity">
    <text evidence="1">Belongs to the disease resistance NB-LRR family.</text>
</comment>
<keyword evidence="2" id="KW-0433">Leucine-rich repeat</keyword>
<dbReference type="EMBL" id="OZ075133">
    <property type="protein sequence ID" value="CAL4986974.1"/>
    <property type="molecule type" value="Genomic_DNA"/>
</dbReference>
<evidence type="ECO:0000259" key="10">
    <source>
        <dbReference type="Pfam" id="PF23598"/>
    </source>
</evidence>
<accession>A0ABC9AVJ1</accession>
<dbReference type="InterPro" id="IPR044974">
    <property type="entry name" value="Disease_R_plants"/>
</dbReference>
<evidence type="ECO:0000256" key="6">
    <source>
        <dbReference type="ARBA" id="ARBA00023054"/>
    </source>
</evidence>
<gene>
    <name evidence="11" type="ORF">URODEC1_LOCUS58610</name>
    <name evidence="12" type="ORF">URODEC1_LOCUS58612</name>
</gene>
<evidence type="ECO:0000256" key="5">
    <source>
        <dbReference type="ARBA" id="ARBA00022821"/>
    </source>
</evidence>
<evidence type="ECO:0000313" key="13">
    <source>
        <dbReference type="Proteomes" id="UP001497457"/>
    </source>
</evidence>
<dbReference type="PANTHER" id="PTHR23155">
    <property type="entry name" value="DISEASE RESISTANCE PROTEIN RP"/>
    <property type="match status" value="1"/>
</dbReference>
<dbReference type="GO" id="GO:0002758">
    <property type="term" value="P:innate immune response-activating signaling pathway"/>
    <property type="evidence" value="ECO:0007669"/>
    <property type="project" value="UniProtKB-ARBA"/>
</dbReference>
<keyword evidence="13" id="KW-1185">Reference proteome</keyword>
<dbReference type="AlphaFoldDB" id="A0ABC9AVJ1"/>
<keyword evidence="6" id="KW-0175">Coiled coil</keyword>
<dbReference type="PANTHER" id="PTHR23155:SF1052">
    <property type="entry name" value="DISEASE RESISTANCE PROTEIN RPM1"/>
    <property type="match status" value="1"/>
</dbReference>
<dbReference type="CDD" id="cd14798">
    <property type="entry name" value="RX-CC_like"/>
    <property type="match status" value="1"/>
</dbReference>
<keyword evidence="3" id="KW-0677">Repeat</keyword>
<feature type="domain" description="Disease resistance N-terminal" evidence="8">
    <location>
        <begin position="7"/>
        <end position="82"/>
    </location>
</feature>
<dbReference type="InterPro" id="IPR041118">
    <property type="entry name" value="Rx_N"/>
</dbReference>
<evidence type="ECO:0000256" key="2">
    <source>
        <dbReference type="ARBA" id="ARBA00022614"/>
    </source>
</evidence>
<evidence type="ECO:0000259" key="9">
    <source>
        <dbReference type="Pfam" id="PF23559"/>
    </source>
</evidence>
<proteinExistence type="inferred from homology"/>
<dbReference type="GO" id="GO:0009626">
    <property type="term" value="P:plant-type hypersensitive response"/>
    <property type="evidence" value="ECO:0007669"/>
    <property type="project" value="UniProtKB-ARBA"/>
</dbReference>
<dbReference type="GO" id="GO:0000166">
    <property type="term" value="F:nucleotide binding"/>
    <property type="evidence" value="ECO:0007669"/>
    <property type="project" value="UniProtKB-KW"/>
</dbReference>
<dbReference type="InterPro" id="IPR055414">
    <property type="entry name" value="LRR_R13L4/SHOC2-like"/>
</dbReference>
<dbReference type="Pfam" id="PF18052">
    <property type="entry name" value="Rx_N"/>
    <property type="match status" value="1"/>
</dbReference>
<reference evidence="13" key="1">
    <citation type="submission" date="2024-06" db="EMBL/GenBank/DDBJ databases">
        <authorList>
            <person name="Ryan C."/>
        </authorList>
    </citation>
    <scope>NUCLEOTIDE SEQUENCE [LARGE SCALE GENOMIC DNA]</scope>
</reference>
<dbReference type="SUPFAM" id="SSF52540">
    <property type="entry name" value="P-loop containing nucleoside triphosphate hydrolases"/>
    <property type="match status" value="1"/>
</dbReference>
<keyword evidence="4" id="KW-0547">Nucleotide-binding</keyword>
<dbReference type="Pfam" id="PF23559">
    <property type="entry name" value="WHD_DRP"/>
    <property type="match status" value="1"/>
</dbReference>
<dbReference type="Gene3D" id="3.80.10.10">
    <property type="entry name" value="Ribonuclease Inhibitor"/>
    <property type="match status" value="1"/>
</dbReference>
<dbReference type="InterPro" id="IPR032675">
    <property type="entry name" value="LRR_dom_sf"/>
</dbReference>
<reference evidence="12 13" key="2">
    <citation type="submission" date="2024-10" db="EMBL/GenBank/DDBJ databases">
        <authorList>
            <person name="Ryan C."/>
        </authorList>
    </citation>
    <scope>NUCLEOTIDE SEQUENCE [LARGE SCALE GENOMIC DNA]</scope>
</reference>
<protein>
    <recommendedName>
        <fullName evidence="14">NB-ARC domain-containing protein</fullName>
    </recommendedName>
</protein>
<organism evidence="12 13">
    <name type="scientific">Urochloa decumbens</name>
    <dbReference type="NCBI Taxonomy" id="240449"/>
    <lineage>
        <taxon>Eukaryota</taxon>
        <taxon>Viridiplantae</taxon>
        <taxon>Streptophyta</taxon>
        <taxon>Embryophyta</taxon>
        <taxon>Tracheophyta</taxon>
        <taxon>Spermatophyta</taxon>
        <taxon>Magnoliopsida</taxon>
        <taxon>Liliopsida</taxon>
        <taxon>Poales</taxon>
        <taxon>Poaceae</taxon>
        <taxon>PACMAD clade</taxon>
        <taxon>Panicoideae</taxon>
        <taxon>Panicodae</taxon>
        <taxon>Paniceae</taxon>
        <taxon>Melinidinae</taxon>
        <taxon>Urochloa</taxon>
    </lineage>
</organism>
<dbReference type="InterPro" id="IPR027417">
    <property type="entry name" value="P-loop_NTPase"/>
</dbReference>
<dbReference type="InterPro" id="IPR038005">
    <property type="entry name" value="RX-like_CC"/>
</dbReference>
<evidence type="ECO:0008006" key="14">
    <source>
        <dbReference type="Google" id="ProtNLM"/>
    </source>
</evidence>
<evidence type="ECO:0000256" key="4">
    <source>
        <dbReference type="ARBA" id="ARBA00022741"/>
    </source>
</evidence>
<dbReference type="Pfam" id="PF23598">
    <property type="entry name" value="LRR_14"/>
    <property type="match status" value="1"/>
</dbReference>
<feature type="domain" description="Disease resistance protein winged helix" evidence="9">
    <location>
        <begin position="430"/>
        <end position="494"/>
    </location>
</feature>
<feature type="domain" description="Disease resistance R13L4/SHOC-2-like LRR" evidence="10">
    <location>
        <begin position="605"/>
        <end position="855"/>
    </location>
</feature>
<dbReference type="InterPro" id="IPR058922">
    <property type="entry name" value="WHD_DRP"/>
</dbReference>
<dbReference type="SUPFAM" id="SSF52047">
    <property type="entry name" value="RNI-like"/>
    <property type="match status" value="1"/>
</dbReference>
<dbReference type="GO" id="GO:0042742">
    <property type="term" value="P:defense response to bacterium"/>
    <property type="evidence" value="ECO:0007669"/>
    <property type="project" value="UniProtKB-ARBA"/>
</dbReference>
<dbReference type="Gene3D" id="1.20.5.4130">
    <property type="match status" value="1"/>
</dbReference>
<evidence type="ECO:0000256" key="3">
    <source>
        <dbReference type="ARBA" id="ARBA00022737"/>
    </source>
</evidence>
<dbReference type="EMBL" id="OZ075133">
    <property type="protein sequence ID" value="CAL4986977.1"/>
    <property type="molecule type" value="Genomic_DNA"/>
</dbReference>
<evidence type="ECO:0000256" key="1">
    <source>
        <dbReference type="ARBA" id="ARBA00008894"/>
    </source>
</evidence>
<name>A0ABC9AVJ1_9POAL</name>
<evidence type="ECO:0000313" key="11">
    <source>
        <dbReference type="EMBL" id="CAL4986974.1"/>
    </source>
</evidence>
<keyword evidence="5" id="KW-0611">Plant defense</keyword>
<feature type="region of interest" description="Disordered" evidence="7">
    <location>
        <begin position="558"/>
        <end position="597"/>
    </location>
</feature>